<accession>A0A0K2TMV5</accession>
<evidence type="ECO:0000313" key="1">
    <source>
        <dbReference type="EMBL" id="CDW26801.1"/>
    </source>
</evidence>
<dbReference type="EMBL" id="HACA01009440">
    <property type="protein sequence ID" value="CDW26801.1"/>
    <property type="molecule type" value="Transcribed_RNA"/>
</dbReference>
<feature type="non-terminal residue" evidence="1">
    <location>
        <position position="1"/>
    </location>
</feature>
<proteinExistence type="predicted"/>
<protein>
    <submittedName>
        <fullName evidence="1">Uncharacterized protein</fullName>
    </submittedName>
</protein>
<reference evidence="1" key="1">
    <citation type="submission" date="2014-05" db="EMBL/GenBank/DDBJ databases">
        <authorList>
            <person name="Chronopoulou M."/>
        </authorList>
    </citation>
    <scope>NUCLEOTIDE SEQUENCE</scope>
    <source>
        <tissue evidence="1">Whole organism</tissue>
    </source>
</reference>
<name>A0A0K2TMV5_LEPSM</name>
<sequence length="51" mass="5809">KDPIFRAVFESIFTMFRSSPSHQTRGLSGHHTVGFRVLSTNPHAPCPWKNK</sequence>
<organism evidence="1">
    <name type="scientific">Lepeophtheirus salmonis</name>
    <name type="common">Salmon louse</name>
    <name type="synonym">Caligus salmonis</name>
    <dbReference type="NCBI Taxonomy" id="72036"/>
    <lineage>
        <taxon>Eukaryota</taxon>
        <taxon>Metazoa</taxon>
        <taxon>Ecdysozoa</taxon>
        <taxon>Arthropoda</taxon>
        <taxon>Crustacea</taxon>
        <taxon>Multicrustacea</taxon>
        <taxon>Hexanauplia</taxon>
        <taxon>Copepoda</taxon>
        <taxon>Siphonostomatoida</taxon>
        <taxon>Caligidae</taxon>
        <taxon>Lepeophtheirus</taxon>
    </lineage>
</organism>
<dbReference type="AlphaFoldDB" id="A0A0K2TMV5"/>